<dbReference type="InterPro" id="IPR005656">
    <property type="entry name" value="MmgE_PrpD"/>
</dbReference>
<comment type="similarity">
    <text evidence="1">Belongs to the PrpD family.</text>
</comment>
<comment type="caution">
    <text evidence="4">The sequence shown here is derived from an EMBL/GenBank/DDBJ whole genome shotgun (WGS) entry which is preliminary data.</text>
</comment>
<dbReference type="Pfam" id="PF03972">
    <property type="entry name" value="MmgE_PrpD_N"/>
    <property type="match status" value="1"/>
</dbReference>
<feature type="domain" description="MmgE/PrpD N-terminal" evidence="2">
    <location>
        <begin position="54"/>
        <end position="275"/>
    </location>
</feature>
<proteinExistence type="inferred from homology"/>
<feature type="domain" description="MmgE/PrpD C-terminal" evidence="3">
    <location>
        <begin position="315"/>
        <end position="476"/>
    </location>
</feature>
<evidence type="ECO:0000313" key="4">
    <source>
        <dbReference type="EMBL" id="MBB1487373.1"/>
    </source>
</evidence>
<evidence type="ECO:0000313" key="5">
    <source>
        <dbReference type="Proteomes" id="UP000565262"/>
    </source>
</evidence>
<name>A0A839IPE4_9GAMM</name>
<accession>A0A839IPE4</accession>
<organism evidence="4 5">
    <name type="scientific">Oceanospirillum sediminis</name>
    <dbReference type="NCBI Taxonomy" id="2760088"/>
    <lineage>
        <taxon>Bacteria</taxon>
        <taxon>Pseudomonadati</taxon>
        <taxon>Pseudomonadota</taxon>
        <taxon>Gammaproteobacteria</taxon>
        <taxon>Oceanospirillales</taxon>
        <taxon>Oceanospirillaceae</taxon>
        <taxon>Oceanospirillum</taxon>
    </lineage>
</organism>
<dbReference type="Pfam" id="PF19305">
    <property type="entry name" value="MmgE_PrpD_C"/>
    <property type="match status" value="1"/>
</dbReference>
<dbReference type="Gene3D" id="1.10.4100.10">
    <property type="entry name" value="2-methylcitrate dehydratase PrpD"/>
    <property type="match status" value="1"/>
</dbReference>
<dbReference type="RefSeq" id="WP_182809150.1">
    <property type="nucleotide sequence ID" value="NZ_JACJFM010000014.1"/>
</dbReference>
<evidence type="ECO:0000259" key="3">
    <source>
        <dbReference type="Pfam" id="PF19305"/>
    </source>
</evidence>
<dbReference type="SUPFAM" id="SSF103378">
    <property type="entry name" value="2-methylcitrate dehydratase PrpD"/>
    <property type="match status" value="1"/>
</dbReference>
<dbReference type="InterPro" id="IPR042188">
    <property type="entry name" value="MmgE/PrpD_sf_2"/>
</dbReference>
<dbReference type="GO" id="GO:0016829">
    <property type="term" value="F:lyase activity"/>
    <property type="evidence" value="ECO:0007669"/>
    <property type="project" value="InterPro"/>
</dbReference>
<dbReference type="EMBL" id="JACJFM010000014">
    <property type="protein sequence ID" value="MBB1487373.1"/>
    <property type="molecule type" value="Genomic_DNA"/>
</dbReference>
<keyword evidence="5" id="KW-1185">Reference proteome</keyword>
<evidence type="ECO:0000259" key="2">
    <source>
        <dbReference type="Pfam" id="PF03972"/>
    </source>
</evidence>
<dbReference type="InterPro" id="IPR042183">
    <property type="entry name" value="MmgE/PrpD_sf_1"/>
</dbReference>
<dbReference type="InterPro" id="IPR045337">
    <property type="entry name" value="MmgE_PrpD_C"/>
</dbReference>
<dbReference type="AlphaFoldDB" id="A0A839IPE4"/>
<reference evidence="4 5" key="1">
    <citation type="submission" date="2020-08" db="EMBL/GenBank/DDBJ databases">
        <title>Oceanospirillum sp. nov. isolated from marine sediment.</title>
        <authorList>
            <person name="Ji X."/>
        </authorList>
    </citation>
    <scope>NUCLEOTIDE SEQUENCE [LARGE SCALE GENOMIC DNA]</scope>
    <source>
        <strain evidence="4 5">D5</strain>
    </source>
</reference>
<dbReference type="InterPro" id="IPR036148">
    <property type="entry name" value="MmgE/PrpD_sf"/>
</dbReference>
<dbReference type="Gene3D" id="3.30.1330.120">
    <property type="entry name" value="2-methylcitrate dehydratase PrpD"/>
    <property type="match status" value="1"/>
</dbReference>
<protein>
    <submittedName>
        <fullName evidence="4">MmgE/PrpD family protein</fullName>
    </submittedName>
</protein>
<evidence type="ECO:0000256" key="1">
    <source>
        <dbReference type="ARBA" id="ARBA00006174"/>
    </source>
</evidence>
<dbReference type="InterPro" id="IPR045336">
    <property type="entry name" value="MmgE_PrpD_N"/>
</dbReference>
<dbReference type="PANTHER" id="PTHR16943:SF8">
    <property type="entry name" value="2-METHYLCITRATE DEHYDRATASE"/>
    <property type="match status" value="1"/>
</dbReference>
<gene>
    <name evidence="4" type="ORF">H4O21_12225</name>
</gene>
<dbReference type="PANTHER" id="PTHR16943">
    <property type="entry name" value="2-METHYLCITRATE DEHYDRATASE-RELATED"/>
    <property type="match status" value="1"/>
</dbReference>
<dbReference type="Proteomes" id="UP000565262">
    <property type="component" value="Unassembled WGS sequence"/>
</dbReference>
<sequence>MLSDTNTNTNTEKNNPLLIYSAWIAEAKVTSFQSHGDDDLTGETDLNSGKKGWSEHTLDLAKRSFIDTLACAIPGSQADVCQKLLTVRDAFGAGSATLIGQQIMGSVIFAALFNGTAAHALDFDDDFDPAKGHPSAVIIPALLALAEKHRSDGFHLLDAYIVGLQIMGLTGQGLNPFHRRRGWHATSTIGSLAAAAACARLLQLDTLQTAHAISIASSLAGGFMSQFGTDAKPMHAGFAAAAGVQAALFAQAGLTAGLNTLDASNGMNTLMVGQDLAELKVLMQDKDEYGQKMSFPLNPAQPLMIEAFGLKIKRFPNCGSVHRALDGLLKLKSQYDFTADEVEYIRVTAPSAHLKNLMYSRPETPQQAKFSLEYGLITGLLFDNVTLDDFSESAVLRPEIQQLLPLVQKQAVDKLESECPTQVEVRLKSGLRFKTEVFMAVGTRAFPLTDAQLWQKFDACTASAMKADDKDELKALLDSIAQLDNTDDLMRGLTRITF</sequence>